<accession>X1UQ07</accession>
<sequence length="48" mass="5285">VMDPNTEDENAQVDVNQLRVIILVVDTFNASVDAEGLGAYTISKICFR</sequence>
<proteinExistence type="predicted"/>
<reference evidence="1" key="1">
    <citation type="journal article" date="2014" name="Front. Microbiol.">
        <title>High frequency of phylogenetically diverse reductive dehalogenase-homologous genes in deep subseafloor sedimentary metagenomes.</title>
        <authorList>
            <person name="Kawai M."/>
            <person name="Futagami T."/>
            <person name="Toyoda A."/>
            <person name="Takaki Y."/>
            <person name="Nishi S."/>
            <person name="Hori S."/>
            <person name="Arai W."/>
            <person name="Tsubouchi T."/>
            <person name="Morono Y."/>
            <person name="Uchiyama I."/>
            <person name="Ito T."/>
            <person name="Fujiyama A."/>
            <person name="Inagaki F."/>
            <person name="Takami H."/>
        </authorList>
    </citation>
    <scope>NUCLEOTIDE SEQUENCE</scope>
    <source>
        <strain evidence="1">Expedition CK06-06</strain>
    </source>
</reference>
<organism evidence="1">
    <name type="scientific">marine sediment metagenome</name>
    <dbReference type="NCBI Taxonomy" id="412755"/>
    <lineage>
        <taxon>unclassified sequences</taxon>
        <taxon>metagenomes</taxon>
        <taxon>ecological metagenomes</taxon>
    </lineage>
</organism>
<feature type="non-terminal residue" evidence="1">
    <location>
        <position position="1"/>
    </location>
</feature>
<protein>
    <submittedName>
        <fullName evidence="1">Uncharacterized protein</fullName>
    </submittedName>
</protein>
<dbReference type="EMBL" id="BARW01031740">
    <property type="protein sequence ID" value="GAJ05702.1"/>
    <property type="molecule type" value="Genomic_DNA"/>
</dbReference>
<dbReference type="AlphaFoldDB" id="X1UQ07"/>
<evidence type="ECO:0000313" key="1">
    <source>
        <dbReference type="EMBL" id="GAJ05702.1"/>
    </source>
</evidence>
<gene>
    <name evidence="1" type="ORF">S12H4_50411</name>
</gene>
<name>X1UQ07_9ZZZZ</name>
<comment type="caution">
    <text evidence="1">The sequence shown here is derived from an EMBL/GenBank/DDBJ whole genome shotgun (WGS) entry which is preliminary data.</text>
</comment>